<dbReference type="InterPro" id="IPR001128">
    <property type="entry name" value="Cyt_P450"/>
</dbReference>
<dbReference type="GO" id="GO:0005506">
    <property type="term" value="F:iron ion binding"/>
    <property type="evidence" value="ECO:0007669"/>
    <property type="project" value="InterPro"/>
</dbReference>
<dbReference type="GO" id="GO:0004497">
    <property type="term" value="F:monooxygenase activity"/>
    <property type="evidence" value="ECO:0007669"/>
    <property type="project" value="UniProtKB-KW"/>
</dbReference>
<dbReference type="SUPFAM" id="SSF48264">
    <property type="entry name" value="Cytochrome P450"/>
    <property type="match status" value="1"/>
</dbReference>
<dbReference type="Proteomes" id="UP000297245">
    <property type="component" value="Unassembled WGS sequence"/>
</dbReference>
<keyword evidence="7" id="KW-0732">Signal</keyword>
<dbReference type="EMBL" id="ML179451">
    <property type="protein sequence ID" value="THU87412.1"/>
    <property type="molecule type" value="Genomic_DNA"/>
</dbReference>
<keyword evidence="9" id="KW-1185">Reference proteome</keyword>
<dbReference type="Gene3D" id="1.10.630.10">
    <property type="entry name" value="Cytochrome P450"/>
    <property type="match status" value="1"/>
</dbReference>
<organism evidence="8 9">
    <name type="scientific">Dendrothele bispora (strain CBS 962.96)</name>
    <dbReference type="NCBI Taxonomy" id="1314807"/>
    <lineage>
        <taxon>Eukaryota</taxon>
        <taxon>Fungi</taxon>
        <taxon>Dikarya</taxon>
        <taxon>Basidiomycota</taxon>
        <taxon>Agaricomycotina</taxon>
        <taxon>Agaricomycetes</taxon>
        <taxon>Agaricomycetidae</taxon>
        <taxon>Agaricales</taxon>
        <taxon>Agaricales incertae sedis</taxon>
        <taxon>Dendrothele</taxon>
    </lineage>
</organism>
<evidence type="ECO:0000256" key="6">
    <source>
        <dbReference type="ARBA" id="ARBA00023033"/>
    </source>
</evidence>
<dbReference type="GO" id="GO:0020037">
    <property type="term" value="F:heme binding"/>
    <property type="evidence" value="ECO:0007669"/>
    <property type="project" value="InterPro"/>
</dbReference>
<evidence type="ECO:0000313" key="9">
    <source>
        <dbReference type="Proteomes" id="UP000297245"/>
    </source>
</evidence>
<keyword evidence="4" id="KW-0560">Oxidoreductase</keyword>
<keyword evidence="3" id="KW-0479">Metal-binding</keyword>
<dbReference type="Pfam" id="PF00067">
    <property type="entry name" value="p450"/>
    <property type="match status" value="1"/>
</dbReference>
<dbReference type="InterPro" id="IPR036396">
    <property type="entry name" value="Cyt_P450_sf"/>
</dbReference>
<dbReference type="AlphaFoldDB" id="A0A4S8LEM9"/>
<evidence type="ECO:0000256" key="4">
    <source>
        <dbReference type="ARBA" id="ARBA00023002"/>
    </source>
</evidence>
<accession>A0A4S8LEM9</accession>
<dbReference type="GO" id="GO:0016705">
    <property type="term" value="F:oxidoreductase activity, acting on paired donors, with incorporation or reduction of molecular oxygen"/>
    <property type="evidence" value="ECO:0007669"/>
    <property type="project" value="InterPro"/>
</dbReference>
<dbReference type="InterPro" id="IPR002401">
    <property type="entry name" value="Cyt_P450_E_grp-I"/>
</dbReference>
<dbReference type="CDD" id="cd11041">
    <property type="entry name" value="CYP503A1-like"/>
    <property type="match status" value="1"/>
</dbReference>
<dbReference type="PANTHER" id="PTHR46206">
    <property type="entry name" value="CYTOCHROME P450"/>
    <property type="match status" value="1"/>
</dbReference>
<dbReference type="PRINTS" id="PR00463">
    <property type="entry name" value="EP450I"/>
</dbReference>
<evidence type="ECO:0000313" key="8">
    <source>
        <dbReference type="EMBL" id="THU87412.1"/>
    </source>
</evidence>
<sequence length="512" mass="58648">MSDSSTSLSVLSSLCALFVVSRLWNARIEMTRLDAIPTIGSNGFWSSLWAGVYYIKHAREVMQEGYDKYYGRAFKVRLPDRWTIAATGPTMINDIKKAPDDVLSFDEAANESLQIDYTIGKAHRMHLYHVNVVRNNLTRDIATRFSDIRDEILTSFAEQIPVTEDWASMPALNTIMNIVCRISNRLFVGLPLCREPDWIDLNIQFTIKVFASAPIINLFPSVLKPIVGHLLNPRARATRRARRHIGHVIQQRMDQEDQYGKDWADKPNDLISWLLDENPGGEYRTVDDLLMRLLNINMAAVHTTSMCFSQVLYWLAVQPDHIIKELREEIESVTEEHGWNKISMGYLRKVDSFIKEVTRYTGIGEVSSERKVLKDFTFTDGTCVPAGSIITIPAFAMHHDERHYEDPDQFKPFRFSEMRDSEGGSIKLQTRITFSLGLDDMLGANDFLFLFLFESPGRFFAVNELKTLVAHTLLTYDVKLEGDSKVIPDPVLFVNAVLPNRKAKVMFRKRRV</sequence>
<feature type="chain" id="PRO_5020340800" evidence="7">
    <location>
        <begin position="27"/>
        <end position="512"/>
    </location>
</feature>
<evidence type="ECO:0000256" key="3">
    <source>
        <dbReference type="ARBA" id="ARBA00022723"/>
    </source>
</evidence>
<evidence type="ECO:0000256" key="5">
    <source>
        <dbReference type="ARBA" id="ARBA00023004"/>
    </source>
</evidence>
<protein>
    <submittedName>
        <fullName evidence="8">Cytochrome P450</fullName>
    </submittedName>
</protein>
<gene>
    <name evidence="8" type="ORF">K435DRAFT_867305</name>
</gene>
<reference evidence="8 9" key="1">
    <citation type="journal article" date="2019" name="Nat. Ecol. Evol.">
        <title>Megaphylogeny resolves global patterns of mushroom evolution.</title>
        <authorList>
            <person name="Varga T."/>
            <person name="Krizsan K."/>
            <person name="Foldi C."/>
            <person name="Dima B."/>
            <person name="Sanchez-Garcia M."/>
            <person name="Sanchez-Ramirez S."/>
            <person name="Szollosi G.J."/>
            <person name="Szarkandi J.G."/>
            <person name="Papp V."/>
            <person name="Albert L."/>
            <person name="Andreopoulos W."/>
            <person name="Angelini C."/>
            <person name="Antonin V."/>
            <person name="Barry K.W."/>
            <person name="Bougher N.L."/>
            <person name="Buchanan P."/>
            <person name="Buyck B."/>
            <person name="Bense V."/>
            <person name="Catcheside P."/>
            <person name="Chovatia M."/>
            <person name="Cooper J."/>
            <person name="Damon W."/>
            <person name="Desjardin D."/>
            <person name="Finy P."/>
            <person name="Geml J."/>
            <person name="Haridas S."/>
            <person name="Hughes K."/>
            <person name="Justo A."/>
            <person name="Karasinski D."/>
            <person name="Kautmanova I."/>
            <person name="Kiss B."/>
            <person name="Kocsube S."/>
            <person name="Kotiranta H."/>
            <person name="LaButti K.M."/>
            <person name="Lechner B.E."/>
            <person name="Liimatainen K."/>
            <person name="Lipzen A."/>
            <person name="Lukacs Z."/>
            <person name="Mihaltcheva S."/>
            <person name="Morgado L.N."/>
            <person name="Niskanen T."/>
            <person name="Noordeloos M.E."/>
            <person name="Ohm R.A."/>
            <person name="Ortiz-Santana B."/>
            <person name="Ovrebo C."/>
            <person name="Racz N."/>
            <person name="Riley R."/>
            <person name="Savchenko A."/>
            <person name="Shiryaev A."/>
            <person name="Soop K."/>
            <person name="Spirin V."/>
            <person name="Szebenyi C."/>
            <person name="Tomsovsky M."/>
            <person name="Tulloss R.E."/>
            <person name="Uehling J."/>
            <person name="Grigoriev I.V."/>
            <person name="Vagvolgyi C."/>
            <person name="Papp T."/>
            <person name="Martin F.M."/>
            <person name="Miettinen O."/>
            <person name="Hibbett D.S."/>
            <person name="Nagy L.G."/>
        </authorList>
    </citation>
    <scope>NUCLEOTIDE SEQUENCE [LARGE SCALE GENOMIC DNA]</scope>
    <source>
        <strain evidence="8 9">CBS 962.96</strain>
    </source>
</reference>
<evidence type="ECO:0000256" key="1">
    <source>
        <dbReference type="ARBA" id="ARBA00001971"/>
    </source>
</evidence>
<dbReference type="OrthoDB" id="1844152at2759"/>
<proteinExistence type="inferred from homology"/>
<feature type="signal peptide" evidence="7">
    <location>
        <begin position="1"/>
        <end position="26"/>
    </location>
</feature>
<keyword evidence="6" id="KW-0503">Monooxygenase</keyword>
<evidence type="ECO:0000256" key="2">
    <source>
        <dbReference type="ARBA" id="ARBA00010617"/>
    </source>
</evidence>
<keyword evidence="5" id="KW-0408">Iron</keyword>
<comment type="similarity">
    <text evidence="2">Belongs to the cytochrome P450 family.</text>
</comment>
<evidence type="ECO:0000256" key="7">
    <source>
        <dbReference type="SAM" id="SignalP"/>
    </source>
</evidence>
<name>A0A4S8LEM9_DENBC</name>
<dbReference type="PANTHER" id="PTHR46206:SF6">
    <property type="entry name" value="CYTOCHROME P450 MONOOXYGENASE AN1598-RELATED"/>
    <property type="match status" value="1"/>
</dbReference>
<comment type="cofactor">
    <cofactor evidence="1">
        <name>heme</name>
        <dbReference type="ChEBI" id="CHEBI:30413"/>
    </cofactor>
</comment>